<dbReference type="OrthoDB" id="9805749at2"/>
<dbReference type="GO" id="GO:0005886">
    <property type="term" value="C:plasma membrane"/>
    <property type="evidence" value="ECO:0007669"/>
    <property type="project" value="TreeGrafter"/>
</dbReference>
<dbReference type="Pfam" id="PF00860">
    <property type="entry name" value="Xan_ur_permease"/>
    <property type="match status" value="1"/>
</dbReference>
<proteinExistence type="inferred from homology"/>
<dbReference type="GO" id="GO:0042907">
    <property type="term" value="F:xanthine transmembrane transporter activity"/>
    <property type="evidence" value="ECO:0007669"/>
    <property type="project" value="TreeGrafter"/>
</dbReference>
<feature type="transmembrane region" description="Helical" evidence="7">
    <location>
        <begin position="402"/>
        <end position="423"/>
    </location>
</feature>
<feature type="transmembrane region" description="Helical" evidence="7">
    <location>
        <begin position="225"/>
        <end position="246"/>
    </location>
</feature>
<keyword evidence="3" id="KW-0813">Transport</keyword>
<dbReference type="PANTHER" id="PTHR42810">
    <property type="entry name" value="PURINE PERMEASE C1399.01C-RELATED"/>
    <property type="match status" value="1"/>
</dbReference>
<feature type="transmembrane region" description="Helical" evidence="7">
    <location>
        <begin position="130"/>
        <end position="151"/>
    </location>
</feature>
<feature type="transmembrane region" description="Helical" evidence="7">
    <location>
        <begin position="97"/>
        <end position="118"/>
    </location>
</feature>
<feature type="transmembrane region" description="Helical" evidence="7">
    <location>
        <begin position="188"/>
        <end position="205"/>
    </location>
</feature>
<protein>
    <submittedName>
        <fullName evidence="8">Xanthine permease</fullName>
    </submittedName>
</protein>
<feature type="transmembrane region" description="Helical" evidence="7">
    <location>
        <begin position="339"/>
        <end position="361"/>
    </location>
</feature>
<feature type="transmembrane region" description="Helical" evidence="7">
    <location>
        <begin position="56"/>
        <end position="77"/>
    </location>
</feature>
<keyword evidence="6 7" id="KW-0472">Membrane</keyword>
<comment type="subcellular location">
    <subcellularLocation>
        <location evidence="1">Membrane</location>
        <topology evidence="1">Multi-pass membrane protein</topology>
    </subcellularLocation>
</comment>
<comment type="caution">
    <text evidence="8">The sequence shown here is derived from an EMBL/GenBank/DDBJ whole genome shotgun (WGS) entry which is preliminary data.</text>
</comment>
<dbReference type="NCBIfam" id="NF037981">
    <property type="entry name" value="NCS2_1"/>
    <property type="match status" value="1"/>
</dbReference>
<evidence type="ECO:0000256" key="2">
    <source>
        <dbReference type="ARBA" id="ARBA00008821"/>
    </source>
</evidence>
<feature type="transmembrane region" description="Helical" evidence="7">
    <location>
        <begin position="20"/>
        <end position="44"/>
    </location>
</feature>
<feature type="transmembrane region" description="Helical" evidence="7">
    <location>
        <begin position="373"/>
        <end position="390"/>
    </location>
</feature>
<feature type="transmembrane region" description="Helical" evidence="7">
    <location>
        <begin position="157"/>
        <end position="176"/>
    </location>
</feature>
<evidence type="ECO:0000313" key="9">
    <source>
        <dbReference type="Proteomes" id="UP000239549"/>
    </source>
</evidence>
<dbReference type="InterPro" id="IPR006043">
    <property type="entry name" value="NCS2"/>
</dbReference>
<keyword evidence="9" id="KW-1185">Reference proteome</keyword>
<keyword evidence="4 7" id="KW-0812">Transmembrane</keyword>
<evidence type="ECO:0000256" key="6">
    <source>
        <dbReference type="ARBA" id="ARBA00023136"/>
    </source>
</evidence>
<keyword evidence="5 7" id="KW-1133">Transmembrane helix</keyword>
<name>A0A2L2XHR4_9FIRM</name>
<evidence type="ECO:0000256" key="1">
    <source>
        <dbReference type="ARBA" id="ARBA00004141"/>
    </source>
</evidence>
<evidence type="ECO:0000256" key="4">
    <source>
        <dbReference type="ARBA" id="ARBA00022692"/>
    </source>
</evidence>
<feature type="transmembrane region" description="Helical" evidence="7">
    <location>
        <begin position="313"/>
        <end position="333"/>
    </location>
</feature>
<comment type="similarity">
    <text evidence="2">Belongs to the nucleobase:cation symporter-2 (NCS2) (TC 2.A.40) family.</text>
</comment>
<evidence type="ECO:0000256" key="3">
    <source>
        <dbReference type="ARBA" id="ARBA00022448"/>
    </source>
</evidence>
<evidence type="ECO:0000256" key="7">
    <source>
        <dbReference type="SAM" id="Phobius"/>
    </source>
</evidence>
<evidence type="ECO:0000256" key="5">
    <source>
        <dbReference type="ARBA" id="ARBA00022989"/>
    </source>
</evidence>
<sequence>MKFKYNLNDIPPFPELVLFGLQWLAIAVPTIIIIGNVVSGLQPGDPFFRINYLQKLFFLTAVILLAQITLGHRLPLITGPAAVLLAGITASQGTSTASIYTAIITGGLALFILSATGLFSRLKNSFTPRVVATILILIALTLTPLILNLIVGPGTSTTPLANLLFALSFVILMFVANRFLRGIWKSTLIIWAIIAGTLAYYALFPETHLVYTQNLNPVSLFFKDLNYNLTFEPGVIISFMICFLALSINDLGSIQSLGELIQPDNMPQRITRGISITGLANVLSGFMGVIGPVNFSLSPGVIASTSCASRFTLIPAGIFLLALSFFPSVISIIGSVPSVVTGTVLIYIMCSQISAGLMLAFNPTTGFKFDNGLVMGLPLMLGIVISFLPGDVLNTFPPALRPVMGNGFVVGVLSVLIMEHIIFKEQKNTDKKALTQ</sequence>
<accession>A0A2L2XHR4</accession>
<gene>
    <name evidence="8" type="ORF">DCCM_4880</name>
</gene>
<dbReference type="AlphaFoldDB" id="A0A2L2XHR4"/>
<reference evidence="9" key="1">
    <citation type="submission" date="2018-02" db="EMBL/GenBank/DDBJ databases">
        <title>Genome sequence of Desulfocucumis palustris strain NAW-5.</title>
        <authorList>
            <person name="Watanabe M."/>
            <person name="Kojima H."/>
            <person name="Fukui M."/>
        </authorList>
    </citation>
    <scope>NUCLEOTIDE SEQUENCE [LARGE SCALE GENOMIC DNA]</scope>
    <source>
        <strain evidence="9">NAW-5</strain>
    </source>
</reference>
<organism evidence="8 9">
    <name type="scientific">Desulfocucumis palustris</name>
    <dbReference type="NCBI Taxonomy" id="1898651"/>
    <lineage>
        <taxon>Bacteria</taxon>
        <taxon>Bacillati</taxon>
        <taxon>Bacillota</taxon>
        <taxon>Clostridia</taxon>
        <taxon>Eubacteriales</taxon>
        <taxon>Desulfocucumaceae</taxon>
        <taxon>Desulfocucumis</taxon>
    </lineage>
</organism>
<evidence type="ECO:0000313" key="8">
    <source>
        <dbReference type="EMBL" id="GBF35745.1"/>
    </source>
</evidence>
<dbReference type="PANTHER" id="PTHR42810:SF1">
    <property type="entry name" value="PURINE PERMEASE YWDJ-RELATED"/>
    <property type="match status" value="1"/>
</dbReference>
<dbReference type="EMBL" id="BFAV01000182">
    <property type="protein sequence ID" value="GBF35745.1"/>
    <property type="molecule type" value="Genomic_DNA"/>
</dbReference>
<dbReference type="RefSeq" id="WP_104373784.1">
    <property type="nucleotide sequence ID" value="NZ_BFAV01000182.1"/>
</dbReference>
<dbReference type="Proteomes" id="UP000239549">
    <property type="component" value="Unassembled WGS sequence"/>
</dbReference>